<name>A0A165C0B0_9BASI</name>
<reference evidence="3 4" key="1">
    <citation type="journal article" date="2016" name="Mol. Biol. Evol.">
        <title>Comparative Genomics of Early-Diverging Mushroom-Forming Fungi Provides Insights into the Origins of Lignocellulose Decay Capabilities.</title>
        <authorList>
            <person name="Nagy L.G."/>
            <person name="Riley R."/>
            <person name="Tritt A."/>
            <person name="Adam C."/>
            <person name="Daum C."/>
            <person name="Floudas D."/>
            <person name="Sun H."/>
            <person name="Yadav J.S."/>
            <person name="Pangilinan J."/>
            <person name="Larsson K.H."/>
            <person name="Matsuura K."/>
            <person name="Barry K."/>
            <person name="Labutti K."/>
            <person name="Kuo R."/>
            <person name="Ohm R.A."/>
            <person name="Bhattacharya S.S."/>
            <person name="Shirouzu T."/>
            <person name="Yoshinaga Y."/>
            <person name="Martin F.M."/>
            <person name="Grigoriev I.V."/>
            <person name="Hibbett D.S."/>
        </authorList>
    </citation>
    <scope>NUCLEOTIDE SEQUENCE [LARGE SCALE GENOMIC DNA]</scope>
    <source>
        <strain evidence="3 4">HHB12733</strain>
    </source>
</reference>
<dbReference type="AlphaFoldDB" id="A0A165C0B0"/>
<feature type="compositionally biased region" description="Polar residues" evidence="1">
    <location>
        <begin position="102"/>
        <end position="120"/>
    </location>
</feature>
<keyword evidence="2" id="KW-0812">Transmembrane</keyword>
<keyword evidence="2" id="KW-0472">Membrane</keyword>
<protein>
    <submittedName>
        <fullName evidence="3">Uncharacterized protein</fullName>
    </submittedName>
</protein>
<gene>
    <name evidence="3" type="ORF">CALCODRAFT_538638</name>
</gene>
<sequence>MPLEDTLQTALDWVSSLAPTSLPGRNDRLPYDVEQGARRRSYMSSSLAPSPQMAEPLEEDIAEIDLHTEARPEDTRGQSTSDRARSNDRVTPDSGRTRPEASPTTTPTNARAVNDTTIENGLTRAEHRSGDESPVHKPDTAQSRKQRNPDSPGHKKLVRKEEDGRYFDMLEVIRPLPFSVKLRLCGQALGVVLFSILWIASAPFAAVITVVPPFIVHMGWGMLDIVLSRDMKREGWPVTVVAYTALLAYGAMQLVRLLLNRTQLVNATCTWLNNGMPLNATVNATMTETVTVTVFSVVSLVANSASSTTTSPLSTLTFTATSFAMLSMRRYRFIPRFHSGLTPSICPSSPLHQEMSKEGLSHPIPQANTFDQQGNEEPNRLAQQESRVAFYLSFPQVLSLHLSEQDKDRSRWCLTQALCLEALPIAPNLRSISLVLGRSADILLLRRLLRRHPAQLQELSLDFGFEDWDVSAVDALLSDIRNCEGRITRLAVIGLPALSNTAALTFSSILSTAHQLIHLSIDTAYCLPSVIVQAILTSNSIESLAIDAGINTLALRHLSHISALRALDLDADLPAIECIINCLSASVLTIRLAADCSSSHEAHLHATLKSISHRLPGLQSTRLLLRRPTPDDLAPFAWHQLDSLLNCRDTRSFTLCIEATCPILIQDDHLLRISARWKQLTNFGLRATHPGIPVLPETDLAMRSACNLSLQGIAQFAAELPDLRV</sequence>
<evidence type="ECO:0000313" key="3">
    <source>
        <dbReference type="EMBL" id="KZT50040.1"/>
    </source>
</evidence>
<dbReference type="Proteomes" id="UP000076842">
    <property type="component" value="Unassembled WGS sequence"/>
</dbReference>
<feature type="compositionally biased region" description="Basic and acidic residues" evidence="1">
    <location>
        <begin position="124"/>
        <end position="139"/>
    </location>
</feature>
<keyword evidence="2" id="KW-1133">Transmembrane helix</keyword>
<dbReference type="EMBL" id="KV424262">
    <property type="protein sequence ID" value="KZT50040.1"/>
    <property type="molecule type" value="Genomic_DNA"/>
</dbReference>
<feature type="region of interest" description="Disordered" evidence="1">
    <location>
        <begin position="17"/>
        <end position="158"/>
    </location>
</feature>
<organism evidence="3 4">
    <name type="scientific">Calocera cornea HHB12733</name>
    <dbReference type="NCBI Taxonomy" id="1353952"/>
    <lineage>
        <taxon>Eukaryota</taxon>
        <taxon>Fungi</taxon>
        <taxon>Dikarya</taxon>
        <taxon>Basidiomycota</taxon>
        <taxon>Agaricomycotina</taxon>
        <taxon>Dacrymycetes</taxon>
        <taxon>Dacrymycetales</taxon>
        <taxon>Dacrymycetaceae</taxon>
        <taxon>Calocera</taxon>
    </lineage>
</organism>
<feature type="transmembrane region" description="Helical" evidence="2">
    <location>
        <begin position="235"/>
        <end position="259"/>
    </location>
</feature>
<feature type="compositionally biased region" description="Basic and acidic residues" evidence="1">
    <location>
        <begin position="25"/>
        <end position="37"/>
    </location>
</feature>
<keyword evidence="4" id="KW-1185">Reference proteome</keyword>
<evidence type="ECO:0000313" key="4">
    <source>
        <dbReference type="Proteomes" id="UP000076842"/>
    </source>
</evidence>
<feature type="non-terminal residue" evidence="3">
    <location>
        <position position="725"/>
    </location>
</feature>
<dbReference type="InParanoid" id="A0A165C0B0"/>
<feature type="compositionally biased region" description="Basic and acidic residues" evidence="1">
    <location>
        <begin position="64"/>
        <end position="99"/>
    </location>
</feature>
<feature type="transmembrane region" description="Helical" evidence="2">
    <location>
        <begin position="188"/>
        <end position="215"/>
    </location>
</feature>
<evidence type="ECO:0000256" key="2">
    <source>
        <dbReference type="SAM" id="Phobius"/>
    </source>
</evidence>
<accession>A0A165C0B0</accession>
<proteinExistence type="predicted"/>
<evidence type="ECO:0000256" key="1">
    <source>
        <dbReference type="SAM" id="MobiDB-lite"/>
    </source>
</evidence>